<name>A0A830HBD3_9CHLO</name>
<feature type="compositionally biased region" description="Pro residues" evidence="1">
    <location>
        <begin position="373"/>
        <end position="382"/>
    </location>
</feature>
<proteinExistence type="predicted"/>
<comment type="caution">
    <text evidence="2">The sequence shown here is derived from an EMBL/GenBank/DDBJ whole genome shotgun (WGS) entry which is preliminary data.</text>
</comment>
<evidence type="ECO:0000313" key="2">
    <source>
        <dbReference type="EMBL" id="GHP02397.1"/>
    </source>
</evidence>
<sequence>MACVHYSRAAVTANDTSCTQPHAHATQAGAGSLYVTFDGVRLLVDPHPRSRLNHVDAVLATCTRGCVHTIHAIANDTTLPEDESSQVFRSAVALAGGDATKGKWMRTPKLYAVEPSVGFANAAAAFAAAADDDDKDGDEAAAEEDEDDTILVQSNQVPLRYHQWQRLDGHGHVEVCAIASGRGVGCAHFLLRSRRHTLLLISQCPLEGASIAAEPDIDAVRLARVDGALILPPWEVEDHGAATMGSIAQRCTWIARLPPRLLPTAPTVARLTCSLDGDVLEVLEVVHRQQHNMALVVPVEGGARAVRLVRRICHLGATLAEFLDARLASATASRATPPLAAATMADALTTHSAASKNVCGFIISPMISAPHATSPPTPPPPTSTSTSNDNNMSRFDDVADVLTAIWRSASFIVAPVESSELLEALRKRLLNDDRFGVVAEPGELSTYETGREYTAILGIAADEEPVASLAAEVALGASMEPLTVRIDEPPPPIHEPGGWAAPVRVRLSARPMDGRLELHGVSNASTAVDNYDGTLLREPRAAWGVANATAVVGSLRARGFVDVVEEKRERATKEEAPPNKRARTSLAPEVTTASMIVARSANGDVVRVTPGASCSHIAGDCAQAVSDAADAVMASLPREFGCKATKRI</sequence>
<protein>
    <submittedName>
        <fullName evidence="2">Uncharacterized protein</fullName>
    </submittedName>
</protein>
<accession>A0A830HBD3</accession>
<dbReference type="EMBL" id="BNJQ01000003">
    <property type="protein sequence ID" value="GHP02397.1"/>
    <property type="molecule type" value="Genomic_DNA"/>
</dbReference>
<keyword evidence="3" id="KW-1185">Reference proteome</keyword>
<dbReference type="AlphaFoldDB" id="A0A830HBD3"/>
<reference evidence="2" key="1">
    <citation type="submission" date="2020-10" db="EMBL/GenBank/DDBJ databases">
        <title>Unveiling of a novel bifunctional photoreceptor, Dualchrome1, isolated from a cosmopolitan green alga.</title>
        <authorList>
            <person name="Suzuki S."/>
            <person name="Kawachi M."/>
        </authorList>
    </citation>
    <scope>NUCLEOTIDE SEQUENCE</scope>
    <source>
        <strain evidence="2">NIES 2893</strain>
    </source>
</reference>
<dbReference type="Proteomes" id="UP000660262">
    <property type="component" value="Unassembled WGS sequence"/>
</dbReference>
<organism evidence="2 3">
    <name type="scientific">Pycnococcus provasolii</name>
    <dbReference type="NCBI Taxonomy" id="41880"/>
    <lineage>
        <taxon>Eukaryota</taxon>
        <taxon>Viridiplantae</taxon>
        <taxon>Chlorophyta</taxon>
        <taxon>Pseudoscourfieldiophyceae</taxon>
        <taxon>Pseudoscourfieldiales</taxon>
        <taxon>Pycnococcaceae</taxon>
        <taxon>Pycnococcus</taxon>
    </lineage>
</organism>
<gene>
    <name evidence="2" type="ORF">PPROV_000115400</name>
</gene>
<evidence type="ECO:0000256" key="1">
    <source>
        <dbReference type="SAM" id="MobiDB-lite"/>
    </source>
</evidence>
<evidence type="ECO:0000313" key="3">
    <source>
        <dbReference type="Proteomes" id="UP000660262"/>
    </source>
</evidence>
<feature type="region of interest" description="Disordered" evidence="1">
    <location>
        <begin position="370"/>
        <end position="392"/>
    </location>
</feature>